<proteinExistence type="predicted"/>
<dbReference type="Proteomes" id="UP000255284">
    <property type="component" value="Unassembled WGS sequence"/>
</dbReference>
<evidence type="ECO:0000313" key="2">
    <source>
        <dbReference type="Proteomes" id="UP000255284"/>
    </source>
</evidence>
<protein>
    <submittedName>
        <fullName evidence="1">Uncharacterized protein</fullName>
    </submittedName>
</protein>
<accession>A0A8G2HWK5</accession>
<name>A0A8G2HWK5_9ACTO</name>
<evidence type="ECO:0000313" key="1">
    <source>
        <dbReference type="EMBL" id="STO16893.1"/>
    </source>
</evidence>
<dbReference type="AlphaFoldDB" id="A0A8G2HWK5"/>
<dbReference type="EMBL" id="UGGQ01000006">
    <property type="protein sequence ID" value="STO16893.1"/>
    <property type="molecule type" value="Genomic_DNA"/>
</dbReference>
<reference evidence="1 2" key="1">
    <citation type="submission" date="2018-06" db="EMBL/GenBank/DDBJ databases">
        <authorList>
            <consortium name="Pathogen Informatics"/>
            <person name="Doyle S."/>
        </authorList>
    </citation>
    <scope>NUCLEOTIDE SEQUENCE [LARGE SCALE GENOMIC DNA]</scope>
    <source>
        <strain evidence="1 2">NCTC11819</strain>
    </source>
</reference>
<dbReference type="RefSeq" id="WP_004014382.1">
    <property type="nucleotide sequence ID" value="NZ_JABCUU010000002.1"/>
</dbReference>
<comment type="caution">
    <text evidence="1">The sequence shown here is derived from an EMBL/GenBank/DDBJ whole genome shotgun (WGS) entry which is preliminary data.</text>
</comment>
<gene>
    <name evidence="1" type="ORF">NCTC11819_01472</name>
</gene>
<sequence length="52" mass="6016">MREVFNHDVTLTPALLGEIRDFATQNPSDDSDVTLRMLDEYNKKRHRVAVSI</sequence>
<organism evidence="1 2">
    <name type="scientific">Mobiluncus mulieris</name>
    <dbReference type="NCBI Taxonomy" id="2052"/>
    <lineage>
        <taxon>Bacteria</taxon>
        <taxon>Bacillati</taxon>
        <taxon>Actinomycetota</taxon>
        <taxon>Actinomycetes</taxon>
        <taxon>Actinomycetales</taxon>
        <taxon>Actinomycetaceae</taxon>
        <taxon>Mobiluncus</taxon>
    </lineage>
</organism>